<dbReference type="PANTHER" id="PTHR11956">
    <property type="entry name" value="ARGINYL-TRNA SYNTHETASE"/>
    <property type="match status" value="1"/>
</dbReference>
<feature type="domain" description="DALR anticodon binding" evidence="12">
    <location>
        <begin position="441"/>
        <end position="565"/>
    </location>
</feature>
<dbReference type="Gene3D" id="3.30.1360.70">
    <property type="entry name" value="Arginyl tRNA synthetase N-terminal domain"/>
    <property type="match status" value="1"/>
</dbReference>
<name>A0A3B1CW33_9ZZZZ</name>
<keyword evidence="8" id="KW-0067">ATP-binding</keyword>
<dbReference type="SUPFAM" id="SSF55190">
    <property type="entry name" value="Arginyl-tRNA synthetase (ArgRS), N-terminal 'additional' domain"/>
    <property type="match status" value="1"/>
</dbReference>
<dbReference type="SUPFAM" id="SSF47323">
    <property type="entry name" value="Anticodon-binding domain of a subclass of class I aminoacyl-tRNA synthetases"/>
    <property type="match status" value="1"/>
</dbReference>
<dbReference type="InterPro" id="IPR035684">
    <property type="entry name" value="ArgRS_core"/>
</dbReference>
<dbReference type="Pfam" id="PF05746">
    <property type="entry name" value="DALR_1"/>
    <property type="match status" value="1"/>
</dbReference>
<dbReference type="GO" id="GO:0004814">
    <property type="term" value="F:arginine-tRNA ligase activity"/>
    <property type="evidence" value="ECO:0007669"/>
    <property type="project" value="UniProtKB-EC"/>
</dbReference>
<dbReference type="InterPro" id="IPR001278">
    <property type="entry name" value="Arg-tRNA-ligase"/>
</dbReference>
<evidence type="ECO:0000256" key="11">
    <source>
        <dbReference type="ARBA" id="ARBA00049339"/>
    </source>
</evidence>
<evidence type="ECO:0000256" key="2">
    <source>
        <dbReference type="ARBA" id="ARBA00005594"/>
    </source>
</evidence>
<evidence type="ECO:0000256" key="6">
    <source>
        <dbReference type="ARBA" id="ARBA00022598"/>
    </source>
</evidence>
<dbReference type="Pfam" id="PF03485">
    <property type="entry name" value="Arg_tRNA_synt_N"/>
    <property type="match status" value="1"/>
</dbReference>
<feature type="domain" description="Arginyl tRNA synthetase N-terminal" evidence="13">
    <location>
        <begin position="10"/>
        <end position="99"/>
    </location>
</feature>
<dbReference type="GO" id="GO:0006420">
    <property type="term" value="P:arginyl-tRNA aminoacylation"/>
    <property type="evidence" value="ECO:0007669"/>
    <property type="project" value="InterPro"/>
</dbReference>
<comment type="subcellular location">
    <subcellularLocation>
        <location evidence="1">Cytoplasm</location>
    </subcellularLocation>
</comment>
<dbReference type="EMBL" id="UOGF01000093">
    <property type="protein sequence ID" value="VAX32632.1"/>
    <property type="molecule type" value="Genomic_DNA"/>
</dbReference>
<comment type="similarity">
    <text evidence="2">Belongs to the class-I aminoacyl-tRNA synthetase family.</text>
</comment>
<dbReference type="InterPro" id="IPR008909">
    <property type="entry name" value="DALR_anticod-bd"/>
</dbReference>
<evidence type="ECO:0000259" key="12">
    <source>
        <dbReference type="SMART" id="SM00836"/>
    </source>
</evidence>
<comment type="catalytic activity">
    <reaction evidence="11">
        <text>tRNA(Arg) + L-arginine + ATP = L-arginyl-tRNA(Arg) + AMP + diphosphate</text>
        <dbReference type="Rhea" id="RHEA:20301"/>
        <dbReference type="Rhea" id="RHEA-COMP:9658"/>
        <dbReference type="Rhea" id="RHEA-COMP:9673"/>
        <dbReference type="ChEBI" id="CHEBI:30616"/>
        <dbReference type="ChEBI" id="CHEBI:32682"/>
        <dbReference type="ChEBI" id="CHEBI:33019"/>
        <dbReference type="ChEBI" id="CHEBI:78442"/>
        <dbReference type="ChEBI" id="CHEBI:78513"/>
        <dbReference type="ChEBI" id="CHEBI:456215"/>
        <dbReference type="EC" id="6.1.1.19"/>
    </reaction>
</comment>
<evidence type="ECO:0000256" key="4">
    <source>
        <dbReference type="ARBA" id="ARBA00012837"/>
    </source>
</evidence>
<dbReference type="Gene3D" id="3.40.50.620">
    <property type="entry name" value="HUPs"/>
    <property type="match status" value="1"/>
</dbReference>
<sequence>MENQINFGKSALINLIAEALAACRADGLLTGTITPKILLESPKHEGQGDFATTISLMLAKIEKKAPRAIAEMLVTQLEGQVDWIEKIEIAGPGYINFFLSADYWLKILPIIHKGGPNFGCSLSSKKEKILIEFVSANPTGPLHVASGRAAALGDALANLLEATGHSVDREYYLNDIGVQVSFLGRSTYLRYRELFGEAVLLPEGSYQGDYIIDIAKALKTRDGDVHLKGPESEHLPFFTQYSLHTIIAWIKEDMRRFGINFDCWFSEKTLEDHNEVEAALKVLDDKKMLIEKEGARWLASTSFGDDKDRVVVRSNGQTTYFASDIAYHLNKFDRGYDRLIDIWGADHHGYVGRIKAAVQALGYEAKQVNILIHQLVNLLRDGKPIKMSKRAGTFVRLSEVMDEVGVDATRFFFLMRRSDSSLDFDLELAKKATNENPVFYVQYAHARLCSIMRVAKEKGWHIDEVIQNTNLDTLRLLTLPSELSLVRELSQYPALIKAAAETMEPHRVPFYLQTLAGLLHSYYFACRVVTDDKALTAARLVLVTAVRIVLQNGLKLLGISAPEKM</sequence>
<dbReference type="AlphaFoldDB" id="A0A3B1CW33"/>
<dbReference type="InterPro" id="IPR014729">
    <property type="entry name" value="Rossmann-like_a/b/a_fold"/>
</dbReference>
<dbReference type="NCBIfam" id="TIGR00456">
    <property type="entry name" value="argS"/>
    <property type="match status" value="1"/>
</dbReference>
<evidence type="ECO:0000256" key="10">
    <source>
        <dbReference type="ARBA" id="ARBA00023146"/>
    </source>
</evidence>
<dbReference type="CDD" id="cd00671">
    <property type="entry name" value="ArgRS_core"/>
    <property type="match status" value="1"/>
</dbReference>
<dbReference type="FunFam" id="3.40.50.620:FF:000062">
    <property type="entry name" value="Arginine--tRNA ligase"/>
    <property type="match status" value="1"/>
</dbReference>
<dbReference type="Gene3D" id="1.10.730.10">
    <property type="entry name" value="Isoleucyl-tRNA Synthetase, Domain 1"/>
    <property type="match status" value="1"/>
</dbReference>
<evidence type="ECO:0000259" key="13">
    <source>
        <dbReference type="SMART" id="SM01016"/>
    </source>
</evidence>
<dbReference type="InterPro" id="IPR009080">
    <property type="entry name" value="tRNAsynth_Ia_anticodon-bd"/>
</dbReference>
<proteinExistence type="inferred from homology"/>
<reference evidence="14" key="1">
    <citation type="submission" date="2018-06" db="EMBL/GenBank/DDBJ databases">
        <authorList>
            <person name="Zhirakovskaya E."/>
        </authorList>
    </citation>
    <scope>NUCLEOTIDE SEQUENCE</scope>
</reference>
<dbReference type="InterPro" id="IPR036695">
    <property type="entry name" value="Arg-tRNA-synth_N_sf"/>
</dbReference>
<keyword evidence="9" id="KW-0648">Protein biosynthesis</keyword>
<dbReference type="CDD" id="cd07956">
    <property type="entry name" value="Anticodon_Ia_Arg"/>
    <property type="match status" value="1"/>
</dbReference>
<evidence type="ECO:0000256" key="1">
    <source>
        <dbReference type="ARBA" id="ARBA00004496"/>
    </source>
</evidence>
<dbReference type="GO" id="GO:0005524">
    <property type="term" value="F:ATP binding"/>
    <property type="evidence" value="ECO:0007669"/>
    <property type="project" value="UniProtKB-KW"/>
</dbReference>
<keyword evidence="6 14" id="KW-0436">Ligase</keyword>
<dbReference type="InterPro" id="IPR005148">
    <property type="entry name" value="Arg-tRNA-synth_N"/>
</dbReference>
<dbReference type="EC" id="6.1.1.19" evidence="4"/>
<accession>A0A3B1CW33</accession>
<dbReference type="SUPFAM" id="SSF52374">
    <property type="entry name" value="Nucleotidylyl transferase"/>
    <property type="match status" value="1"/>
</dbReference>
<dbReference type="PANTHER" id="PTHR11956:SF5">
    <property type="entry name" value="ARGININE--TRNA LIGASE, CYTOPLASMIC"/>
    <property type="match status" value="1"/>
</dbReference>
<gene>
    <name evidence="14" type="ORF">MNBD_NITROSPIRAE01-1893</name>
</gene>
<evidence type="ECO:0000256" key="7">
    <source>
        <dbReference type="ARBA" id="ARBA00022741"/>
    </source>
</evidence>
<keyword evidence="5" id="KW-0963">Cytoplasm</keyword>
<evidence type="ECO:0000256" key="8">
    <source>
        <dbReference type="ARBA" id="ARBA00022840"/>
    </source>
</evidence>
<dbReference type="SMART" id="SM01016">
    <property type="entry name" value="Arg_tRNA_synt_N"/>
    <property type="match status" value="1"/>
</dbReference>
<dbReference type="GO" id="GO:0005737">
    <property type="term" value="C:cytoplasm"/>
    <property type="evidence" value="ECO:0007669"/>
    <property type="project" value="UniProtKB-SubCell"/>
</dbReference>
<evidence type="ECO:0000256" key="5">
    <source>
        <dbReference type="ARBA" id="ARBA00022490"/>
    </source>
</evidence>
<dbReference type="HAMAP" id="MF_00123">
    <property type="entry name" value="Arg_tRNA_synth"/>
    <property type="match status" value="1"/>
</dbReference>
<keyword evidence="10 14" id="KW-0030">Aminoacyl-tRNA synthetase</keyword>
<comment type="subunit">
    <text evidence="3">Monomer.</text>
</comment>
<dbReference type="SMART" id="SM00836">
    <property type="entry name" value="DALR_1"/>
    <property type="match status" value="1"/>
</dbReference>
<dbReference type="PRINTS" id="PR01038">
    <property type="entry name" value="TRNASYNTHARG"/>
</dbReference>
<keyword evidence="7" id="KW-0547">Nucleotide-binding</keyword>
<protein>
    <recommendedName>
        <fullName evidence="4">arginine--tRNA ligase</fullName>
        <ecNumber evidence="4">6.1.1.19</ecNumber>
    </recommendedName>
</protein>
<dbReference type="Pfam" id="PF00750">
    <property type="entry name" value="tRNA-synt_1d"/>
    <property type="match status" value="1"/>
</dbReference>
<organism evidence="14">
    <name type="scientific">hydrothermal vent metagenome</name>
    <dbReference type="NCBI Taxonomy" id="652676"/>
    <lineage>
        <taxon>unclassified sequences</taxon>
        <taxon>metagenomes</taxon>
        <taxon>ecological metagenomes</taxon>
    </lineage>
</organism>
<evidence type="ECO:0000313" key="14">
    <source>
        <dbReference type="EMBL" id="VAX32632.1"/>
    </source>
</evidence>
<evidence type="ECO:0000256" key="9">
    <source>
        <dbReference type="ARBA" id="ARBA00022917"/>
    </source>
</evidence>
<dbReference type="FunFam" id="1.10.730.10:FF:000008">
    <property type="entry name" value="Arginine--tRNA ligase"/>
    <property type="match status" value="1"/>
</dbReference>
<evidence type="ECO:0000256" key="3">
    <source>
        <dbReference type="ARBA" id="ARBA00011245"/>
    </source>
</evidence>